<keyword evidence="6 10" id="KW-0418">Kinase</keyword>
<organism evidence="10 11">
    <name type="scientific">Pueribacillus theae</name>
    <dbReference type="NCBI Taxonomy" id="2171751"/>
    <lineage>
        <taxon>Bacteria</taxon>
        <taxon>Bacillati</taxon>
        <taxon>Bacillota</taxon>
        <taxon>Bacilli</taxon>
        <taxon>Bacillales</taxon>
        <taxon>Bacillaceae</taxon>
        <taxon>Pueribacillus</taxon>
    </lineage>
</organism>
<dbReference type="SMART" id="SM00388">
    <property type="entry name" value="HisKA"/>
    <property type="match status" value="1"/>
</dbReference>
<dbReference type="CDD" id="cd00082">
    <property type="entry name" value="HisKA"/>
    <property type="match status" value="1"/>
</dbReference>
<dbReference type="InterPro" id="IPR003594">
    <property type="entry name" value="HATPase_dom"/>
</dbReference>
<evidence type="ECO:0000313" key="11">
    <source>
        <dbReference type="Proteomes" id="UP000245998"/>
    </source>
</evidence>
<dbReference type="SMART" id="SM00387">
    <property type="entry name" value="HATPase_c"/>
    <property type="match status" value="1"/>
</dbReference>
<dbReference type="Pfam" id="PF02518">
    <property type="entry name" value="HATPase_c"/>
    <property type="match status" value="1"/>
</dbReference>
<dbReference type="InterPro" id="IPR036890">
    <property type="entry name" value="HATPase_C_sf"/>
</dbReference>
<evidence type="ECO:0000259" key="9">
    <source>
        <dbReference type="PROSITE" id="PS50109"/>
    </source>
</evidence>
<name>A0A2U1K4M3_9BACI</name>
<evidence type="ECO:0000256" key="5">
    <source>
        <dbReference type="ARBA" id="ARBA00022741"/>
    </source>
</evidence>
<evidence type="ECO:0000256" key="1">
    <source>
        <dbReference type="ARBA" id="ARBA00000085"/>
    </source>
</evidence>
<accession>A0A2U1K4M3</accession>
<dbReference type="AlphaFoldDB" id="A0A2U1K4M3"/>
<dbReference type="InterPro" id="IPR005467">
    <property type="entry name" value="His_kinase_dom"/>
</dbReference>
<keyword evidence="4" id="KW-0808">Transferase</keyword>
<dbReference type="SUPFAM" id="SSF55874">
    <property type="entry name" value="ATPase domain of HSP90 chaperone/DNA topoisomerase II/histidine kinase"/>
    <property type="match status" value="1"/>
</dbReference>
<dbReference type="InterPro" id="IPR036097">
    <property type="entry name" value="HisK_dim/P_sf"/>
</dbReference>
<feature type="domain" description="Histidine kinase" evidence="9">
    <location>
        <begin position="149"/>
        <end position="354"/>
    </location>
</feature>
<dbReference type="PRINTS" id="PR00344">
    <property type="entry name" value="BCTRLSENSOR"/>
</dbReference>
<keyword evidence="3" id="KW-0597">Phosphoprotein</keyword>
<evidence type="ECO:0000256" key="8">
    <source>
        <dbReference type="ARBA" id="ARBA00023012"/>
    </source>
</evidence>
<dbReference type="CDD" id="cd00075">
    <property type="entry name" value="HATPase"/>
    <property type="match status" value="1"/>
</dbReference>
<dbReference type="GO" id="GO:0000155">
    <property type="term" value="F:phosphorelay sensor kinase activity"/>
    <property type="evidence" value="ECO:0007669"/>
    <property type="project" value="InterPro"/>
</dbReference>
<dbReference type="InterPro" id="IPR003661">
    <property type="entry name" value="HisK_dim/P_dom"/>
</dbReference>
<evidence type="ECO:0000256" key="6">
    <source>
        <dbReference type="ARBA" id="ARBA00022777"/>
    </source>
</evidence>
<dbReference type="SUPFAM" id="SSF47384">
    <property type="entry name" value="Homodimeric domain of signal transducing histidine kinase"/>
    <property type="match status" value="1"/>
</dbReference>
<dbReference type="InterPro" id="IPR004358">
    <property type="entry name" value="Sig_transdc_His_kin-like_C"/>
</dbReference>
<evidence type="ECO:0000313" key="10">
    <source>
        <dbReference type="EMBL" id="PWA12446.1"/>
    </source>
</evidence>
<dbReference type="PROSITE" id="PS50109">
    <property type="entry name" value="HIS_KIN"/>
    <property type="match status" value="1"/>
</dbReference>
<dbReference type="EC" id="2.7.13.3" evidence="2"/>
<gene>
    <name evidence="10" type="ORF">DCC39_05365</name>
</gene>
<dbReference type="PANTHER" id="PTHR43065">
    <property type="entry name" value="SENSOR HISTIDINE KINASE"/>
    <property type="match status" value="1"/>
</dbReference>
<comment type="catalytic activity">
    <reaction evidence="1">
        <text>ATP + protein L-histidine = ADP + protein N-phospho-L-histidine.</text>
        <dbReference type="EC" id="2.7.13.3"/>
    </reaction>
</comment>
<dbReference type="Proteomes" id="UP000245998">
    <property type="component" value="Unassembled WGS sequence"/>
</dbReference>
<evidence type="ECO:0000256" key="4">
    <source>
        <dbReference type="ARBA" id="ARBA00022679"/>
    </source>
</evidence>
<keyword evidence="5" id="KW-0547">Nucleotide-binding</keyword>
<dbReference type="EMBL" id="QCZG01000008">
    <property type="protein sequence ID" value="PWA12446.1"/>
    <property type="molecule type" value="Genomic_DNA"/>
</dbReference>
<comment type="caution">
    <text evidence="10">The sequence shown here is derived from an EMBL/GenBank/DDBJ whole genome shotgun (WGS) entry which is preliminary data.</text>
</comment>
<dbReference type="Pfam" id="PF00512">
    <property type="entry name" value="HisKA"/>
    <property type="match status" value="1"/>
</dbReference>
<reference evidence="10 11" key="1">
    <citation type="submission" date="2018-04" db="EMBL/GenBank/DDBJ databases">
        <title>Camelliibacillus theae gen. nov., sp. nov., isolated from Pu'er tea.</title>
        <authorList>
            <person name="Niu L."/>
        </authorList>
    </citation>
    <scope>NUCLEOTIDE SEQUENCE [LARGE SCALE GENOMIC DNA]</scope>
    <source>
        <strain evidence="10 11">T8</strain>
    </source>
</reference>
<sequence>MAMFFKRGDYCVHSYLDELISTGDEDFFSDLLIACMIIEDGIIVKCNEFALSSFALDDKKDLERKSFSLFLNSRPVAKVIEQLMSEISGKRNMASTIYKKNSGTYFLRVKRMKGNRIFVTIQDRTFEEQYDQLLLNKMQLESVSHLAAGVAHELRNPLSVIQGFIQLSNVTGNFKKYYQTILSEIKRMNHIIEDFLSVARKKVDKRHMTPHELLNSITALIHSECLLHNINFDYKLCSTEGYLYVNESMIKQVMLNLLRNSIEACSEIPKKCVFRLHAGDVNGKFFIVIEDNGPGMSEQVMAELGNPFYTTKDTGTGIGIPMCKKIIKEHDGIFKIDSAQNKGTKITIQLPLVKKLENQYS</sequence>
<proteinExistence type="predicted"/>
<keyword evidence="11" id="KW-1185">Reference proteome</keyword>
<keyword evidence="8" id="KW-0902">Two-component regulatory system</keyword>
<evidence type="ECO:0000256" key="2">
    <source>
        <dbReference type="ARBA" id="ARBA00012438"/>
    </source>
</evidence>
<evidence type="ECO:0000256" key="7">
    <source>
        <dbReference type="ARBA" id="ARBA00022840"/>
    </source>
</evidence>
<dbReference type="Gene3D" id="3.30.565.10">
    <property type="entry name" value="Histidine kinase-like ATPase, C-terminal domain"/>
    <property type="match status" value="1"/>
</dbReference>
<dbReference type="Gene3D" id="1.10.287.130">
    <property type="match status" value="1"/>
</dbReference>
<dbReference type="GO" id="GO:0005524">
    <property type="term" value="F:ATP binding"/>
    <property type="evidence" value="ECO:0007669"/>
    <property type="project" value="UniProtKB-KW"/>
</dbReference>
<dbReference type="OrthoDB" id="9815750at2"/>
<keyword evidence="7" id="KW-0067">ATP-binding</keyword>
<protein>
    <recommendedName>
        <fullName evidence="2">histidine kinase</fullName>
        <ecNumber evidence="2">2.7.13.3</ecNumber>
    </recommendedName>
</protein>
<evidence type="ECO:0000256" key="3">
    <source>
        <dbReference type="ARBA" id="ARBA00022553"/>
    </source>
</evidence>
<dbReference type="PANTHER" id="PTHR43065:SF10">
    <property type="entry name" value="PEROXIDE STRESS-ACTIVATED HISTIDINE KINASE MAK3"/>
    <property type="match status" value="1"/>
</dbReference>